<dbReference type="SUPFAM" id="SSF55874">
    <property type="entry name" value="ATPase domain of HSP90 chaperone/DNA topoisomerase II/histidine kinase"/>
    <property type="match status" value="1"/>
</dbReference>
<dbReference type="Gene3D" id="3.30.450.20">
    <property type="entry name" value="PAS domain"/>
    <property type="match status" value="1"/>
</dbReference>
<dbReference type="GO" id="GO:0005524">
    <property type="term" value="F:ATP binding"/>
    <property type="evidence" value="ECO:0007669"/>
    <property type="project" value="UniProtKB-KW"/>
</dbReference>
<dbReference type="EC" id="2.7.13.3" evidence="2"/>
<dbReference type="InterPro" id="IPR003661">
    <property type="entry name" value="HisK_dim/P_dom"/>
</dbReference>
<dbReference type="InterPro" id="IPR036890">
    <property type="entry name" value="HATPase_C_sf"/>
</dbReference>
<protein>
    <recommendedName>
        <fullName evidence="2">histidine kinase</fullName>
        <ecNumber evidence="2">2.7.13.3</ecNumber>
    </recommendedName>
</protein>
<dbReference type="Pfam" id="PF08448">
    <property type="entry name" value="PAS_4"/>
    <property type="match status" value="1"/>
</dbReference>
<evidence type="ECO:0000259" key="5">
    <source>
        <dbReference type="PROSITE" id="PS50109"/>
    </source>
</evidence>
<dbReference type="InterPro" id="IPR036097">
    <property type="entry name" value="HisK_dim/P_sf"/>
</dbReference>
<keyword evidence="4" id="KW-0175">Coiled coil</keyword>
<evidence type="ECO:0000256" key="4">
    <source>
        <dbReference type="SAM" id="Coils"/>
    </source>
</evidence>
<dbReference type="InterPro" id="IPR000014">
    <property type="entry name" value="PAS"/>
</dbReference>
<evidence type="ECO:0000313" key="8">
    <source>
        <dbReference type="Proteomes" id="UP001200430"/>
    </source>
</evidence>
<dbReference type="PROSITE" id="PS50112">
    <property type="entry name" value="PAS"/>
    <property type="match status" value="1"/>
</dbReference>
<dbReference type="PRINTS" id="PR00344">
    <property type="entry name" value="BCTRLSENSOR"/>
</dbReference>
<dbReference type="InterPro" id="IPR004358">
    <property type="entry name" value="Sig_transdc_His_kin-like_C"/>
</dbReference>
<dbReference type="InterPro" id="IPR035965">
    <property type="entry name" value="PAS-like_dom_sf"/>
</dbReference>
<evidence type="ECO:0000256" key="2">
    <source>
        <dbReference type="ARBA" id="ARBA00012438"/>
    </source>
</evidence>
<dbReference type="RefSeq" id="WP_236099762.1">
    <property type="nucleotide sequence ID" value="NZ_JAKGUD010000010.1"/>
</dbReference>
<dbReference type="PROSITE" id="PS50109">
    <property type="entry name" value="HIS_KIN"/>
    <property type="match status" value="1"/>
</dbReference>
<feature type="domain" description="Histidine kinase" evidence="5">
    <location>
        <begin position="196"/>
        <end position="439"/>
    </location>
</feature>
<name>A0ABS9EPG1_9BACT</name>
<comment type="caution">
    <text evidence="7">The sequence shown here is derived from an EMBL/GenBank/DDBJ whole genome shotgun (WGS) entry which is preliminary data.</text>
</comment>
<dbReference type="Proteomes" id="UP001200430">
    <property type="component" value="Unassembled WGS sequence"/>
</dbReference>
<keyword evidence="7" id="KW-0547">Nucleotide-binding</keyword>
<dbReference type="CDD" id="cd00130">
    <property type="entry name" value="PAS"/>
    <property type="match status" value="1"/>
</dbReference>
<dbReference type="PANTHER" id="PTHR43065:SF42">
    <property type="entry name" value="TWO-COMPONENT SENSOR PPRA"/>
    <property type="match status" value="1"/>
</dbReference>
<sequence>MSERFDGRGGNGREDADLRLKIVGLGGVSGRKSYYPELQRKVRELEREIEERRLAEDELRRLRSYLENVIDSMPSVLVAVDPDFNVTQWNRGAEVLTGVEEPNALGRSLVSVFPELEAQLDRIRQALSDREPRFMKKVPSSSEGEGRFEDITVYPLIANGLQGAVIRIDDVTEQVRLEEMMIQSEKMLSVGGLAAGMAHEINNPLAGILQSAAVLRNRLLSSMPANEKAAAESGIHMEGLRRYLDSRKIPSMLDAIQESSERAAGIVKEMLSFARKGKDHLPCDLPSLMDRTLELAKNDYDLKKKFDFRGIEIFKDYDDDLPEVKCEPGQIQQVLLNLMKNASQAMWEAHVERPELYLSVLDRGDYVRLVVQDNGPGVSDEVARRIFEPFFTTKKVGEGTGLGLSVSYFIVVENHDGAMALERPDGGGCRFMVDLPAGGDERV</sequence>
<evidence type="ECO:0000256" key="3">
    <source>
        <dbReference type="ARBA" id="ARBA00022553"/>
    </source>
</evidence>
<dbReference type="SMART" id="SM00388">
    <property type="entry name" value="HisKA"/>
    <property type="match status" value="1"/>
</dbReference>
<feature type="domain" description="PAS" evidence="6">
    <location>
        <begin position="62"/>
        <end position="110"/>
    </location>
</feature>
<keyword evidence="3" id="KW-0597">Phosphoprotein</keyword>
<dbReference type="SMART" id="SM00091">
    <property type="entry name" value="PAS"/>
    <property type="match status" value="1"/>
</dbReference>
<dbReference type="Pfam" id="PF00512">
    <property type="entry name" value="HisKA"/>
    <property type="match status" value="1"/>
</dbReference>
<dbReference type="InterPro" id="IPR013656">
    <property type="entry name" value="PAS_4"/>
</dbReference>
<dbReference type="Gene3D" id="1.10.287.130">
    <property type="match status" value="1"/>
</dbReference>
<dbReference type="InterPro" id="IPR003594">
    <property type="entry name" value="HATPase_dom"/>
</dbReference>
<dbReference type="Gene3D" id="3.30.565.10">
    <property type="entry name" value="Histidine kinase-like ATPase, C-terminal domain"/>
    <property type="match status" value="1"/>
</dbReference>
<comment type="catalytic activity">
    <reaction evidence="1">
        <text>ATP + protein L-histidine = ADP + protein N-phospho-L-histidine.</text>
        <dbReference type="EC" id="2.7.13.3"/>
    </reaction>
</comment>
<dbReference type="SUPFAM" id="SSF47384">
    <property type="entry name" value="Homodimeric domain of signal transducing histidine kinase"/>
    <property type="match status" value="1"/>
</dbReference>
<keyword evidence="8" id="KW-1185">Reference proteome</keyword>
<dbReference type="PANTHER" id="PTHR43065">
    <property type="entry name" value="SENSOR HISTIDINE KINASE"/>
    <property type="match status" value="1"/>
</dbReference>
<dbReference type="Pfam" id="PF02518">
    <property type="entry name" value="HATPase_c"/>
    <property type="match status" value="1"/>
</dbReference>
<gene>
    <name evidence="7" type="ORF">L2W38_09550</name>
</gene>
<dbReference type="EMBL" id="JAKGUD010000010">
    <property type="protein sequence ID" value="MCF4143055.1"/>
    <property type="molecule type" value="Genomic_DNA"/>
</dbReference>
<dbReference type="NCBIfam" id="TIGR00229">
    <property type="entry name" value="sensory_box"/>
    <property type="match status" value="1"/>
</dbReference>
<evidence type="ECO:0000259" key="6">
    <source>
        <dbReference type="PROSITE" id="PS50112"/>
    </source>
</evidence>
<dbReference type="SMART" id="SM00387">
    <property type="entry name" value="HATPase_c"/>
    <property type="match status" value="1"/>
</dbReference>
<dbReference type="SUPFAM" id="SSF55785">
    <property type="entry name" value="PYP-like sensor domain (PAS domain)"/>
    <property type="match status" value="1"/>
</dbReference>
<accession>A0ABS9EPG1</accession>
<evidence type="ECO:0000313" key="7">
    <source>
        <dbReference type="EMBL" id="MCF4143055.1"/>
    </source>
</evidence>
<evidence type="ECO:0000256" key="1">
    <source>
        <dbReference type="ARBA" id="ARBA00000085"/>
    </source>
</evidence>
<feature type="coiled-coil region" evidence="4">
    <location>
        <begin position="35"/>
        <end position="65"/>
    </location>
</feature>
<dbReference type="InterPro" id="IPR005467">
    <property type="entry name" value="His_kinase_dom"/>
</dbReference>
<reference evidence="7 8" key="1">
    <citation type="submission" date="2022-01" db="EMBL/GenBank/DDBJ databases">
        <title>Dethiosulfovibrio faecalis sp. nov., a novel proteolytic, non-sulfur-reducing bacterium isolated from a marine aquaculture solid waste bioreactor.</title>
        <authorList>
            <person name="Grabowski S."/>
            <person name="Apolinario E."/>
            <person name="Schneider N."/>
            <person name="Marshall C.W."/>
            <person name="Sowers K.R."/>
        </authorList>
    </citation>
    <scope>NUCLEOTIDE SEQUENCE [LARGE SCALE GENOMIC DNA]</scope>
    <source>
        <strain evidence="7 8">DSM 12537</strain>
    </source>
</reference>
<keyword evidence="7" id="KW-0067">ATP-binding</keyword>
<proteinExistence type="predicted"/>
<dbReference type="CDD" id="cd00082">
    <property type="entry name" value="HisKA"/>
    <property type="match status" value="1"/>
</dbReference>
<organism evidence="7 8">
    <name type="scientific">Dethiosulfovibrio marinus</name>
    <dbReference type="NCBI Taxonomy" id="133532"/>
    <lineage>
        <taxon>Bacteria</taxon>
        <taxon>Thermotogati</taxon>
        <taxon>Synergistota</taxon>
        <taxon>Synergistia</taxon>
        <taxon>Synergistales</taxon>
        <taxon>Dethiosulfovibrionaceae</taxon>
        <taxon>Dethiosulfovibrio</taxon>
    </lineage>
</organism>